<evidence type="ECO:0000313" key="2">
    <source>
        <dbReference type="Proteomes" id="UP000663879"/>
    </source>
</evidence>
<name>A0A814P291_9BILA</name>
<dbReference type="AlphaFoldDB" id="A0A814P291"/>
<reference evidence="1" key="1">
    <citation type="submission" date="2021-02" db="EMBL/GenBank/DDBJ databases">
        <authorList>
            <person name="Nowell W R."/>
        </authorList>
    </citation>
    <scope>NUCLEOTIDE SEQUENCE</scope>
    <source>
        <strain evidence="1">Ploen Becks lab</strain>
    </source>
</reference>
<keyword evidence="2" id="KW-1185">Reference proteome</keyword>
<evidence type="ECO:0000313" key="1">
    <source>
        <dbReference type="EMBL" id="CAF1099768.1"/>
    </source>
</evidence>
<organism evidence="1 2">
    <name type="scientific">Brachionus calyciflorus</name>
    <dbReference type="NCBI Taxonomy" id="104777"/>
    <lineage>
        <taxon>Eukaryota</taxon>
        <taxon>Metazoa</taxon>
        <taxon>Spiralia</taxon>
        <taxon>Gnathifera</taxon>
        <taxon>Rotifera</taxon>
        <taxon>Eurotatoria</taxon>
        <taxon>Monogononta</taxon>
        <taxon>Pseudotrocha</taxon>
        <taxon>Ploima</taxon>
        <taxon>Brachionidae</taxon>
        <taxon>Brachionus</taxon>
    </lineage>
</organism>
<comment type="caution">
    <text evidence="1">The sequence shown here is derived from an EMBL/GenBank/DDBJ whole genome shotgun (WGS) entry which is preliminary data.</text>
</comment>
<dbReference type="Proteomes" id="UP000663879">
    <property type="component" value="Unassembled WGS sequence"/>
</dbReference>
<protein>
    <submittedName>
        <fullName evidence="1">Uncharacterized protein</fullName>
    </submittedName>
</protein>
<gene>
    <name evidence="1" type="ORF">OXX778_LOCUS21088</name>
</gene>
<sequence length="118" mass="14171">MYSIELNAIRKLAENHIIEFRNLKQIHNGQKLVLGFRKDKILNNLLKQKQRSEKEQLKKAFRDDLNQWTIDFMEKYDCVCLSKSFDETFVTLHLNRQELKFSDSLENEIVIKIPKILF</sequence>
<proteinExistence type="predicted"/>
<dbReference type="EMBL" id="CAJNOC010007480">
    <property type="protein sequence ID" value="CAF1099768.1"/>
    <property type="molecule type" value="Genomic_DNA"/>
</dbReference>
<accession>A0A814P291</accession>